<dbReference type="PANTHER" id="PTHR43399:SF4">
    <property type="entry name" value="CELL WALL-ASSOCIATED PROTEASE"/>
    <property type="match status" value="1"/>
</dbReference>
<feature type="domain" description="Peptidase S8/S53" evidence="4">
    <location>
        <begin position="135"/>
        <end position="440"/>
    </location>
</feature>
<dbReference type="Gene3D" id="2.60.40.10">
    <property type="entry name" value="Immunoglobulins"/>
    <property type="match status" value="1"/>
</dbReference>
<reference evidence="6 7" key="1">
    <citation type="submission" date="2019-11" db="EMBL/GenBank/DDBJ databases">
        <title>Spirosoma endbachense sp. nov., isolated from a natural salt meadow.</title>
        <authorList>
            <person name="Rojas J."/>
            <person name="Ambika Manirajan B."/>
            <person name="Ratering S."/>
            <person name="Suarez C."/>
            <person name="Geissler-Plaum R."/>
            <person name="Schnell S."/>
        </authorList>
    </citation>
    <scope>NUCLEOTIDE SEQUENCE [LARGE SCALE GENOMIC DNA]</scope>
    <source>
        <strain evidence="6 7">I-24</strain>
    </source>
</reference>
<feature type="active site" description="Charge relay system" evidence="2">
    <location>
        <position position="112"/>
    </location>
</feature>
<dbReference type="Proteomes" id="UP000464577">
    <property type="component" value="Chromosome"/>
</dbReference>
<evidence type="ECO:0000256" key="2">
    <source>
        <dbReference type="PROSITE-ProRule" id="PRU01240"/>
    </source>
</evidence>
<dbReference type="PROSITE" id="PS51892">
    <property type="entry name" value="SUBTILASE"/>
    <property type="match status" value="1"/>
</dbReference>
<dbReference type="Pfam" id="PF00082">
    <property type="entry name" value="Peptidase_S8"/>
    <property type="match status" value="1"/>
</dbReference>
<sequence>MCLSGKVTCSAQIKTESTQNWQIDLSQQYDRQRRQTLRLVQKNKWPVRKNYSRSKQLVLQETDPLGSPIYYTLHNTEAARGTRTQALYKGGSLKLELSGSSTALSGKIGLWDGGRALATHQELTGSTAGVPVVQQMDRADNLSDHTTHLAGTLVARGINPLARGMAYGARLSIWDYTDDLSEITAAAPDLLLSNHAYGPVVGWVYNPSRPGADPNLKWEWWGNSTMSNTEDYLFGFYTTKARDLDRIAYNSPFYLMVRSADNKRAETGPPSGTAYFLKNTNDKSTLPRSRNDSYDVIPAEATAKNVLTVGAADVTFNNQNLPITVGSTAFSGWGPTDDGRIKPDLLGIGTDVFSTLSSNPSAYGIYTGTSMASANVTGSLALLQELYAQQKARAAGGASNGQVAQGTGQFMRSATVRGLVLHTANRNTPAAGPDYRQGWGLLDTEAAARVILNADQAHYMLEKTLESGGTFTQRIVAEGDEPLIVTLCWTDPEGAATTFAPASVNSLTPKLVNDLDVRLNDGRTTTLPFVLDPGNPSRPATSGDNFRDNIEQIYIPNPSPGQAYSLSISHKGDMTYAGQPFSIIISGLRRSPCSFAVTISPRVDTTLCTGESLLLSSEARSGFTYQWLLNNTAIDNAVSTTYRAAQAGSYALRVTDANGCSATSPSVNIQMKSPKAILNPATDQWLCSNGQPLQLTAMDIADSQIEWLRNGTVLPNAQSATLTITEPGRYQVWISQQGCKALSDTVVVRQSTVNAIALKPDESDLILLKGAMVTLYAPTETDYRYQWYRDNTLLTNANDDRLSVSEQGVYKVRITQQTCVGWSAERTVHLPVLTSVSPRSDSSFMAYPNPVEQTLDVQYAYPNASDVQVSVVDMQGRIRQSPTKLKAINQLFQGTLNLSNLSAGVYYLQLSDGDRTRIWRFLKK</sequence>
<keyword evidence="2" id="KW-0645">Protease</keyword>
<comment type="similarity">
    <text evidence="1 2">Belongs to the peptidase S8 family.</text>
</comment>
<dbReference type="KEGG" id="senf:GJR95_28265"/>
<dbReference type="SUPFAM" id="SSF52743">
    <property type="entry name" value="Subtilisin-like"/>
    <property type="match status" value="1"/>
</dbReference>
<gene>
    <name evidence="6" type="ORF">GJR95_28265</name>
</gene>
<keyword evidence="2" id="KW-0720">Serine protease</keyword>
<feature type="active site" description="Charge relay system" evidence="2">
    <location>
        <position position="370"/>
    </location>
</feature>
<dbReference type="InterPro" id="IPR026444">
    <property type="entry name" value="Secre_tail"/>
</dbReference>
<dbReference type="AlphaFoldDB" id="A0A6P1WC87"/>
<feature type="compositionally biased region" description="Polar residues" evidence="3">
    <location>
        <begin position="278"/>
        <end position="288"/>
    </location>
</feature>
<dbReference type="InterPro" id="IPR008979">
    <property type="entry name" value="Galactose-bd-like_sf"/>
</dbReference>
<dbReference type="Pfam" id="PF18962">
    <property type="entry name" value="Por_Secre_tail"/>
    <property type="match status" value="1"/>
</dbReference>
<dbReference type="EMBL" id="CP045997">
    <property type="protein sequence ID" value="QHW01491.1"/>
    <property type="molecule type" value="Genomic_DNA"/>
</dbReference>
<dbReference type="InterPro" id="IPR000209">
    <property type="entry name" value="Peptidase_S8/S53_dom"/>
</dbReference>
<protein>
    <submittedName>
        <fullName evidence="6">S8 family serine peptidase</fullName>
    </submittedName>
</protein>
<dbReference type="InterPro" id="IPR051048">
    <property type="entry name" value="Peptidase_S8/S53_subtilisin"/>
</dbReference>
<keyword evidence="7" id="KW-1185">Reference proteome</keyword>
<feature type="region of interest" description="Disordered" evidence="3">
    <location>
        <begin position="266"/>
        <end position="291"/>
    </location>
</feature>
<organism evidence="6 7">
    <name type="scientific">Spirosoma endbachense</name>
    <dbReference type="NCBI Taxonomy" id="2666025"/>
    <lineage>
        <taxon>Bacteria</taxon>
        <taxon>Pseudomonadati</taxon>
        <taxon>Bacteroidota</taxon>
        <taxon>Cytophagia</taxon>
        <taxon>Cytophagales</taxon>
        <taxon>Cytophagaceae</taxon>
        <taxon>Spirosoma</taxon>
    </lineage>
</organism>
<dbReference type="PANTHER" id="PTHR43399">
    <property type="entry name" value="SUBTILISIN-RELATED"/>
    <property type="match status" value="1"/>
</dbReference>
<evidence type="ECO:0000256" key="1">
    <source>
        <dbReference type="ARBA" id="ARBA00011073"/>
    </source>
</evidence>
<dbReference type="Gene3D" id="2.60.120.380">
    <property type="match status" value="1"/>
</dbReference>
<name>A0A6P1WC87_9BACT</name>
<dbReference type="InterPro" id="IPR036852">
    <property type="entry name" value="Peptidase_S8/S53_dom_sf"/>
</dbReference>
<dbReference type="Gene3D" id="3.40.50.200">
    <property type="entry name" value="Peptidase S8/S53 domain"/>
    <property type="match status" value="1"/>
</dbReference>
<feature type="active site" description="Charge relay system" evidence="2">
    <location>
        <position position="145"/>
    </location>
</feature>
<dbReference type="NCBIfam" id="TIGR04183">
    <property type="entry name" value="Por_Secre_tail"/>
    <property type="match status" value="1"/>
</dbReference>
<dbReference type="SUPFAM" id="SSF49785">
    <property type="entry name" value="Galactose-binding domain-like"/>
    <property type="match status" value="1"/>
</dbReference>
<dbReference type="GO" id="GO:0004252">
    <property type="term" value="F:serine-type endopeptidase activity"/>
    <property type="evidence" value="ECO:0007669"/>
    <property type="project" value="UniProtKB-UniRule"/>
</dbReference>
<accession>A0A6P1WC87</accession>
<dbReference type="InterPro" id="IPR013783">
    <property type="entry name" value="Ig-like_fold"/>
</dbReference>
<evidence type="ECO:0000313" key="6">
    <source>
        <dbReference type="EMBL" id="QHW01491.1"/>
    </source>
</evidence>
<feature type="domain" description="Secretion system C-terminal sorting" evidence="5">
    <location>
        <begin position="847"/>
        <end position="916"/>
    </location>
</feature>
<evidence type="ECO:0000256" key="3">
    <source>
        <dbReference type="SAM" id="MobiDB-lite"/>
    </source>
</evidence>
<evidence type="ECO:0000259" key="4">
    <source>
        <dbReference type="Pfam" id="PF00082"/>
    </source>
</evidence>
<evidence type="ECO:0000259" key="5">
    <source>
        <dbReference type="Pfam" id="PF18962"/>
    </source>
</evidence>
<evidence type="ECO:0000313" key="7">
    <source>
        <dbReference type="Proteomes" id="UP000464577"/>
    </source>
</evidence>
<keyword evidence="2" id="KW-0378">Hydrolase</keyword>
<proteinExistence type="inferred from homology"/>
<dbReference type="GO" id="GO:0006508">
    <property type="term" value="P:proteolysis"/>
    <property type="evidence" value="ECO:0007669"/>
    <property type="project" value="UniProtKB-KW"/>
</dbReference>